<protein>
    <submittedName>
        <fullName evidence="1">Uncharacterized protein</fullName>
    </submittedName>
</protein>
<evidence type="ECO:0000313" key="1">
    <source>
        <dbReference type="EMBL" id="SMB96064.1"/>
    </source>
</evidence>
<dbReference type="AlphaFoldDB" id="A0A1W1VT52"/>
<gene>
    <name evidence="1" type="ORF">SAMN00808754_1394</name>
</gene>
<proteinExistence type="predicted"/>
<dbReference type="STRING" id="698762.SAMN00808754_1394"/>
<dbReference type="RefSeq" id="WP_084665012.1">
    <property type="nucleotide sequence ID" value="NZ_LT838272.1"/>
</dbReference>
<keyword evidence="2" id="KW-1185">Reference proteome</keyword>
<organism evidence="1 2">
    <name type="scientific">Thermanaeromonas toyohensis ToBE</name>
    <dbReference type="NCBI Taxonomy" id="698762"/>
    <lineage>
        <taxon>Bacteria</taxon>
        <taxon>Bacillati</taxon>
        <taxon>Bacillota</taxon>
        <taxon>Clostridia</taxon>
        <taxon>Neomoorellales</taxon>
        <taxon>Neomoorellaceae</taxon>
        <taxon>Thermanaeromonas</taxon>
    </lineage>
</organism>
<reference evidence="1 2" key="1">
    <citation type="submission" date="2017-04" db="EMBL/GenBank/DDBJ databases">
        <authorList>
            <person name="Afonso C.L."/>
            <person name="Miller P.J."/>
            <person name="Scott M.A."/>
            <person name="Spackman E."/>
            <person name="Goraichik I."/>
            <person name="Dimitrov K.M."/>
            <person name="Suarez D.L."/>
            <person name="Swayne D.E."/>
        </authorList>
    </citation>
    <scope>NUCLEOTIDE SEQUENCE [LARGE SCALE GENOMIC DNA]</scope>
    <source>
        <strain evidence="1 2">ToBE</strain>
    </source>
</reference>
<dbReference type="Proteomes" id="UP000192569">
    <property type="component" value="Chromosome I"/>
</dbReference>
<name>A0A1W1VT52_9FIRM</name>
<dbReference type="EMBL" id="LT838272">
    <property type="protein sequence ID" value="SMB96064.1"/>
    <property type="molecule type" value="Genomic_DNA"/>
</dbReference>
<accession>A0A1W1VT52</accession>
<evidence type="ECO:0000313" key="2">
    <source>
        <dbReference type="Proteomes" id="UP000192569"/>
    </source>
</evidence>
<sequence>MSEEQNERNSTKPVEIAWPAEAIARTVKDLLGVFDWAWPLPVCTSAYLSPLFASASLSAVTLPFRQASLATGGGADAFLCFRKMAAISRNEIEEQYAQCKFQVDISDIWPKVFGGGRFFDIVEAAGNFLPVERLFGEYVPRQNIVVLYRKSVIEFSRTVCGFPWEALEFAVAVHESTHALMHLSTPASSRVPDDVGELLADIVSGVSLRLISAFGVPELWAAWRALDRFRFGLADWIEEYVFSPEAAAFLVVESLPHGESAGKVVRLLSEVLAERLARWKPNFVAQALDGERR</sequence>